<dbReference type="EMBL" id="CP104213">
    <property type="protein sequence ID" value="UWX64629.1"/>
    <property type="molecule type" value="Genomic_DNA"/>
</dbReference>
<name>A0ABY5YK40_9DEIO</name>
<protein>
    <submittedName>
        <fullName evidence="1">DM13 domain-containing protein</fullName>
    </submittedName>
</protein>
<evidence type="ECO:0000313" key="2">
    <source>
        <dbReference type="Proteomes" id="UP001060261"/>
    </source>
</evidence>
<dbReference type="RefSeq" id="WP_260560898.1">
    <property type="nucleotide sequence ID" value="NZ_BAABEC010000182.1"/>
</dbReference>
<organism evidence="1 2">
    <name type="scientific">Deinococcus rubellus</name>
    <dbReference type="NCBI Taxonomy" id="1889240"/>
    <lineage>
        <taxon>Bacteria</taxon>
        <taxon>Thermotogati</taxon>
        <taxon>Deinococcota</taxon>
        <taxon>Deinococci</taxon>
        <taxon>Deinococcales</taxon>
        <taxon>Deinococcaceae</taxon>
        <taxon>Deinococcus</taxon>
    </lineage>
</organism>
<proteinExistence type="predicted"/>
<evidence type="ECO:0000313" key="1">
    <source>
        <dbReference type="EMBL" id="UWX64629.1"/>
    </source>
</evidence>
<reference evidence="1" key="1">
    <citation type="submission" date="2022-09" db="EMBL/GenBank/DDBJ databases">
        <title>genome sequence of Deinococcus rubellus.</title>
        <authorList>
            <person name="Srinivasan S."/>
        </authorList>
    </citation>
    <scope>NUCLEOTIDE SEQUENCE</scope>
    <source>
        <strain evidence="1">Ant6</strain>
    </source>
</reference>
<accession>A0ABY5YK40</accession>
<keyword evidence="2" id="KW-1185">Reference proteome</keyword>
<sequence length="138" mass="14880">MSDTMKDAAMSASMGQARATSNRWKHPPAVKVRWSRNGGHSLLNITGLKTEPAPDLKVWLYQDQSGVKRGATSLKVAGKYFTVVVNDLPKDLGFNSSVLWCGQVSAAFGIAALKQGSLVRTSSLHSDWGSSCIQPSSW</sequence>
<gene>
    <name evidence="1" type="ORF">N0D28_02900</name>
</gene>
<dbReference type="Proteomes" id="UP001060261">
    <property type="component" value="Chromosome"/>
</dbReference>